<name>A0AAW7QYC7_9GAMM</name>
<evidence type="ECO:0000313" key="4">
    <source>
        <dbReference type="Proteomes" id="UP001169491"/>
    </source>
</evidence>
<evidence type="ECO:0000313" key="3">
    <source>
        <dbReference type="EMBL" id="MDN7128330.1"/>
    </source>
</evidence>
<evidence type="ECO:0000256" key="1">
    <source>
        <dbReference type="SAM" id="Phobius"/>
    </source>
</evidence>
<comment type="caution">
    <text evidence="2">The sequence shown here is derived from an EMBL/GenBank/DDBJ whole genome shotgun (WGS) entry which is preliminary data.</text>
</comment>
<dbReference type="Proteomes" id="UP001169491">
    <property type="component" value="Unassembled WGS sequence"/>
</dbReference>
<accession>A0AAW7QYC7</accession>
<gene>
    <name evidence="2" type="ORF">J6I90_04210</name>
    <name evidence="3" type="ORF">J6I92_00375</name>
</gene>
<dbReference type="RefSeq" id="WP_301720608.1">
    <property type="nucleotide sequence ID" value="NZ_JAGGJB010000002.1"/>
</dbReference>
<dbReference type="Proteomes" id="UP001169492">
    <property type="component" value="Unassembled WGS sequence"/>
</dbReference>
<organism evidence="2 5">
    <name type="scientific">Pseudidiomarina terrestris</name>
    <dbReference type="NCBI Taxonomy" id="2820060"/>
    <lineage>
        <taxon>Bacteria</taxon>
        <taxon>Pseudomonadati</taxon>
        <taxon>Pseudomonadota</taxon>
        <taxon>Gammaproteobacteria</taxon>
        <taxon>Alteromonadales</taxon>
        <taxon>Idiomarinaceae</taxon>
        <taxon>Pseudidiomarina</taxon>
    </lineage>
</organism>
<keyword evidence="1" id="KW-0472">Membrane</keyword>
<dbReference type="EMBL" id="JAGGJC010000001">
    <property type="protein sequence ID" value="MDN7128330.1"/>
    <property type="molecule type" value="Genomic_DNA"/>
</dbReference>
<dbReference type="AlphaFoldDB" id="A0AAW7QYC7"/>
<evidence type="ECO:0000313" key="2">
    <source>
        <dbReference type="EMBL" id="MDN7124073.1"/>
    </source>
</evidence>
<evidence type="ECO:0000313" key="5">
    <source>
        <dbReference type="Proteomes" id="UP001169492"/>
    </source>
</evidence>
<feature type="transmembrane region" description="Helical" evidence="1">
    <location>
        <begin position="14"/>
        <end position="35"/>
    </location>
</feature>
<keyword evidence="1" id="KW-0812">Transmembrane</keyword>
<keyword evidence="4" id="KW-1185">Reference proteome</keyword>
<keyword evidence="1" id="KW-1133">Transmembrane helix</keyword>
<protein>
    <submittedName>
        <fullName evidence="2">Uncharacterized protein</fullName>
    </submittedName>
</protein>
<sequence>MGLLRSLSDFTKRLGLWFLAAAITLTVLFIAVLIYKLSVFEPEPPSASNCQPLQVQTTTDSEAQLFLYQCQRGNDLGWEGYEVWVHKLVTDEWQRIATSPLAAGCIELAIDERQLTIRHRNSRGDLSIAATSFVYERRGGGANTLSIATERVDKCLLSDQEELPD</sequence>
<reference evidence="4 5" key="1">
    <citation type="submission" date="2021-03" db="EMBL/GenBank/DDBJ databases">
        <title>Pseudidiomarina terrestris, a new bacterium isolated from saline soil.</title>
        <authorList>
            <person name="Galisteo C."/>
            <person name="De La Haba R."/>
            <person name="Sanchez-Porro C."/>
            <person name="Ventosa A."/>
        </authorList>
    </citation>
    <scope>NUCLEOTIDE SEQUENCE [LARGE SCALE GENOMIC DNA]</scope>
    <source>
        <strain evidence="2 5">1APP75-32.1</strain>
        <strain evidence="4">1APR75-15</strain>
        <strain evidence="3">1ASR75-15</strain>
    </source>
</reference>
<proteinExistence type="predicted"/>
<dbReference type="EMBL" id="JAGGJB010000002">
    <property type="protein sequence ID" value="MDN7124073.1"/>
    <property type="molecule type" value="Genomic_DNA"/>
</dbReference>